<evidence type="ECO:0000313" key="2">
    <source>
        <dbReference type="EnsemblMetazoa" id="CLYHEMP013278.1"/>
    </source>
</evidence>
<dbReference type="GeneID" id="136816262"/>
<feature type="chain" id="PRO_5029475682" evidence="1">
    <location>
        <begin position="20"/>
        <end position="406"/>
    </location>
</feature>
<accession>A0A7M5WUM9</accession>
<dbReference type="Proteomes" id="UP000594262">
    <property type="component" value="Unplaced"/>
</dbReference>
<feature type="signal peptide" evidence="1">
    <location>
        <begin position="1"/>
        <end position="19"/>
    </location>
</feature>
<evidence type="ECO:0000256" key="1">
    <source>
        <dbReference type="SAM" id="SignalP"/>
    </source>
</evidence>
<proteinExistence type="predicted"/>
<protein>
    <submittedName>
        <fullName evidence="2">Uncharacterized protein</fullName>
    </submittedName>
</protein>
<dbReference type="AlphaFoldDB" id="A0A7M5WUM9"/>
<organism evidence="2 3">
    <name type="scientific">Clytia hemisphaerica</name>
    <dbReference type="NCBI Taxonomy" id="252671"/>
    <lineage>
        <taxon>Eukaryota</taxon>
        <taxon>Metazoa</taxon>
        <taxon>Cnidaria</taxon>
        <taxon>Hydrozoa</taxon>
        <taxon>Hydroidolina</taxon>
        <taxon>Leptothecata</taxon>
        <taxon>Obeliida</taxon>
        <taxon>Clytiidae</taxon>
        <taxon>Clytia</taxon>
    </lineage>
</organism>
<dbReference type="EnsemblMetazoa" id="CLYHEMT013278.1">
    <property type="protein sequence ID" value="CLYHEMP013278.1"/>
    <property type="gene ID" value="CLYHEMG013278"/>
</dbReference>
<evidence type="ECO:0000313" key="3">
    <source>
        <dbReference type="Proteomes" id="UP000594262"/>
    </source>
</evidence>
<dbReference type="RefSeq" id="XP_066928691.1">
    <property type="nucleotide sequence ID" value="XM_067072590.1"/>
</dbReference>
<keyword evidence="3" id="KW-1185">Reference proteome</keyword>
<keyword evidence="1" id="KW-0732">Signal</keyword>
<sequence>MRLLAVILLVTIAVDICSTKHHHRNHHQKLVKEDSNTVKGHVRSLSSEDDIENENTGQKRTVYESLQEQFPIEKRRMVARAYREVLSNVLEAPSDDSAFDGIGPHMIAILEVFQRNGGDIFKQVRKKMDISPKEFYQTIIAQNVDDIKDIIDNKKVTKPQWIALKANKYRFMPASKHYSSAEYTRDFFADIMAFTIVYVGATLDLAFKGDVYECELAKELDLLKNDIETSVQVLIYKRLKMLEPHSSDWKWMDITYTSHDKIQYKDTYLKKLLCEEGGCELRRDGREPIAEKLQEVAKSVTKDALPMFDFLNKFLELLSTEKEFCFKSCLCPPEDEPIKMEQKDYVVEIPWGCLGKPVDKSKDCMLVCGKYGEKYDWCPTQKKTRASSWSKCKQANFERCIEGWYK</sequence>
<name>A0A7M5WUM9_9CNID</name>
<reference evidence="2" key="1">
    <citation type="submission" date="2021-01" db="UniProtKB">
        <authorList>
            <consortium name="EnsemblMetazoa"/>
        </authorList>
    </citation>
    <scope>IDENTIFICATION</scope>
</reference>